<dbReference type="OrthoDB" id="515401at2759"/>
<dbReference type="FunFam" id="3.30.50.10:FF:000007">
    <property type="entry name" value="Nitrogen regulatory AreA, N-terminal"/>
    <property type="match status" value="1"/>
</dbReference>
<dbReference type="GO" id="GO:0000978">
    <property type="term" value="F:RNA polymerase II cis-regulatory region sequence-specific DNA binding"/>
    <property type="evidence" value="ECO:0007669"/>
    <property type="project" value="TreeGrafter"/>
</dbReference>
<dbReference type="AlphaFoldDB" id="A0A9N9HNR1"/>
<feature type="region of interest" description="Disordered" evidence="7">
    <location>
        <begin position="44"/>
        <end position="104"/>
    </location>
</feature>
<dbReference type="CDD" id="cd00202">
    <property type="entry name" value="ZnF_GATA"/>
    <property type="match status" value="2"/>
</dbReference>
<comment type="caution">
    <text evidence="9">The sequence shown here is derived from an EMBL/GenBank/DDBJ whole genome shotgun (WGS) entry which is preliminary data.</text>
</comment>
<feature type="domain" description="GATA-type" evidence="8">
    <location>
        <begin position="164"/>
        <end position="211"/>
    </location>
</feature>
<gene>
    <name evidence="9" type="ORF">DERYTH_LOCUS12830</name>
</gene>
<dbReference type="PROSITE" id="PS50114">
    <property type="entry name" value="GATA_ZN_FINGER_2"/>
    <property type="match status" value="2"/>
</dbReference>
<dbReference type="InterPro" id="IPR039355">
    <property type="entry name" value="Transcription_factor_GATA"/>
</dbReference>
<dbReference type="PANTHER" id="PTHR10071:SF281">
    <property type="entry name" value="BOX A-BINDING FACTOR-RELATED"/>
    <property type="match status" value="1"/>
</dbReference>
<dbReference type="GO" id="GO:0008270">
    <property type="term" value="F:zinc ion binding"/>
    <property type="evidence" value="ECO:0007669"/>
    <property type="project" value="UniProtKB-KW"/>
</dbReference>
<dbReference type="SMART" id="SM00401">
    <property type="entry name" value="ZnF_GATA"/>
    <property type="match status" value="2"/>
</dbReference>
<dbReference type="SUPFAM" id="SSF57716">
    <property type="entry name" value="Glucocorticoid receptor-like (DNA-binding domain)"/>
    <property type="match status" value="2"/>
</dbReference>
<dbReference type="GO" id="GO:0005634">
    <property type="term" value="C:nucleus"/>
    <property type="evidence" value="ECO:0007669"/>
    <property type="project" value="UniProtKB-SubCell"/>
</dbReference>
<dbReference type="Pfam" id="PF00320">
    <property type="entry name" value="GATA"/>
    <property type="match status" value="2"/>
</dbReference>
<dbReference type="Gene3D" id="3.30.50.10">
    <property type="entry name" value="Erythroid Transcription Factor GATA-1, subunit A"/>
    <property type="match status" value="2"/>
</dbReference>
<dbReference type="InterPro" id="IPR013088">
    <property type="entry name" value="Znf_NHR/GATA"/>
</dbReference>
<evidence type="ECO:0000256" key="3">
    <source>
        <dbReference type="ARBA" id="ARBA00022771"/>
    </source>
</evidence>
<feature type="region of interest" description="Disordered" evidence="7">
    <location>
        <begin position="203"/>
        <end position="247"/>
    </location>
</feature>
<name>A0A9N9HNR1_9GLOM</name>
<keyword evidence="10" id="KW-1185">Reference proteome</keyword>
<evidence type="ECO:0000256" key="5">
    <source>
        <dbReference type="ARBA" id="ARBA00023242"/>
    </source>
</evidence>
<sequence length="285" mass="31486">SPVNSASINSNLITPISTSANGLSNNNNPLNGVSIYMNHQYVSEQPTTSTNSSISPVHGSSSKIISTSPSSNMDSSNITTTRAPPSSSTTTESKPKKAHSSGEQQCFNCGVTSTPLWRRSANDELLCNACGLYLKLHKMDRPKTMKPHIVRKDARDDEAAQPVCSNCNTMTTPLWRRDEEGQTLCNACGLYFKLHHERRPLSMKTDVIKKRQRYENGQTPNRRKKQRSPEPEQDQIVPVYGGHMGVTPSSTMPMQSPLNPDLLRLSVVNIYCLIPLKAESKEISK</sequence>
<feature type="domain" description="GATA-type" evidence="8">
    <location>
        <begin position="100"/>
        <end position="153"/>
    </location>
</feature>
<evidence type="ECO:0000259" key="8">
    <source>
        <dbReference type="PROSITE" id="PS50114"/>
    </source>
</evidence>
<keyword evidence="4" id="KW-0862">Zinc</keyword>
<keyword evidence="2" id="KW-0479">Metal-binding</keyword>
<proteinExistence type="predicted"/>
<organism evidence="9 10">
    <name type="scientific">Dentiscutata erythropus</name>
    <dbReference type="NCBI Taxonomy" id="1348616"/>
    <lineage>
        <taxon>Eukaryota</taxon>
        <taxon>Fungi</taxon>
        <taxon>Fungi incertae sedis</taxon>
        <taxon>Mucoromycota</taxon>
        <taxon>Glomeromycotina</taxon>
        <taxon>Glomeromycetes</taxon>
        <taxon>Diversisporales</taxon>
        <taxon>Gigasporaceae</taxon>
        <taxon>Dentiscutata</taxon>
    </lineage>
</organism>
<accession>A0A9N9HNR1</accession>
<evidence type="ECO:0000313" key="9">
    <source>
        <dbReference type="EMBL" id="CAG8698466.1"/>
    </source>
</evidence>
<dbReference type="GO" id="GO:0045944">
    <property type="term" value="P:positive regulation of transcription by RNA polymerase II"/>
    <property type="evidence" value="ECO:0007669"/>
    <property type="project" value="TreeGrafter"/>
</dbReference>
<dbReference type="GO" id="GO:0000122">
    <property type="term" value="P:negative regulation of transcription by RNA polymerase II"/>
    <property type="evidence" value="ECO:0007669"/>
    <property type="project" value="TreeGrafter"/>
</dbReference>
<reference evidence="9" key="1">
    <citation type="submission" date="2021-06" db="EMBL/GenBank/DDBJ databases">
        <authorList>
            <person name="Kallberg Y."/>
            <person name="Tangrot J."/>
            <person name="Rosling A."/>
        </authorList>
    </citation>
    <scope>NUCLEOTIDE SEQUENCE</scope>
    <source>
        <strain evidence="9">MA453B</strain>
    </source>
</reference>
<evidence type="ECO:0000256" key="7">
    <source>
        <dbReference type="SAM" id="MobiDB-lite"/>
    </source>
</evidence>
<evidence type="ECO:0000313" key="10">
    <source>
        <dbReference type="Proteomes" id="UP000789405"/>
    </source>
</evidence>
<feature type="compositionally biased region" description="Polar residues" evidence="7">
    <location>
        <begin position="44"/>
        <end position="59"/>
    </location>
</feature>
<evidence type="ECO:0000256" key="6">
    <source>
        <dbReference type="PROSITE-ProRule" id="PRU00094"/>
    </source>
</evidence>
<evidence type="ECO:0000256" key="4">
    <source>
        <dbReference type="ARBA" id="ARBA00022833"/>
    </source>
</evidence>
<dbReference type="EMBL" id="CAJVPY010008621">
    <property type="protein sequence ID" value="CAG8698466.1"/>
    <property type="molecule type" value="Genomic_DNA"/>
</dbReference>
<comment type="subcellular location">
    <subcellularLocation>
        <location evidence="1">Nucleus</location>
    </subcellularLocation>
</comment>
<dbReference type="Proteomes" id="UP000789405">
    <property type="component" value="Unassembled WGS sequence"/>
</dbReference>
<keyword evidence="3 6" id="KW-0863">Zinc-finger</keyword>
<feature type="non-terminal residue" evidence="9">
    <location>
        <position position="285"/>
    </location>
</feature>
<dbReference type="PRINTS" id="PR00619">
    <property type="entry name" value="GATAZNFINGER"/>
</dbReference>
<dbReference type="PANTHER" id="PTHR10071">
    <property type="entry name" value="TRANSCRIPTION FACTOR GATA FAMILY MEMBER"/>
    <property type="match status" value="1"/>
</dbReference>
<dbReference type="InterPro" id="IPR000679">
    <property type="entry name" value="Znf_GATA"/>
</dbReference>
<dbReference type="PROSITE" id="PS00344">
    <property type="entry name" value="GATA_ZN_FINGER_1"/>
    <property type="match status" value="1"/>
</dbReference>
<keyword evidence="5" id="KW-0539">Nucleus</keyword>
<evidence type="ECO:0000256" key="1">
    <source>
        <dbReference type="ARBA" id="ARBA00004123"/>
    </source>
</evidence>
<dbReference type="GO" id="GO:0000981">
    <property type="term" value="F:DNA-binding transcription factor activity, RNA polymerase II-specific"/>
    <property type="evidence" value="ECO:0007669"/>
    <property type="project" value="TreeGrafter"/>
</dbReference>
<evidence type="ECO:0000256" key="2">
    <source>
        <dbReference type="ARBA" id="ARBA00022723"/>
    </source>
</evidence>
<protein>
    <submittedName>
        <fullName evidence="9">8241_t:CDS:1</fullName>
    </submittedName>
</protein>
<feature type="compositionally biased region" description="Low complexity" evidence="7">
    <location>
        <begin position="60"/>
        <end position="92"/>
    </location>
</feature>